<dbReference type="GO" id="GO:0003796">
    <property type="term" value="F:lysozyme activity"/>
    <property type="evidence" value="ECO:0007669"/>
    <property type="project" value="UniProtKB-UniRule"/>
</dbReference>
<dbReference type="GO" id="GO:0009253">
    <property type="term" value="P:peptidoglycan catabolic process"/>
    <property type="evidence" value="ECO:0007669"/>
    <property type="project" value="UniProtKB-UniRule"/>
</dbReference>
<evidence type="ECO:0000256" key="6">
    <source>
        <dbReference type="ARBA" id="ARBA00022852"/>
    </source>
</evidence>
<dbReference type="CDD" id="cd16901">
    <property type="entry name" value="lyz_P1"/>
    <property type="match status" value="1"/>
</dbReference>
<keyword evidence="3 9" id="KW-1188">Viral release from host cell</keyword>
<name>A0A1K2IXT0_9CAUD</name>
<dbReference type="GeneID" id="54990879"/>
<keyword evidence="8 9" id="KW-0326">Glycosidase</keyword>
<dbReference type="PANTHER" id="PTHR38107:SF4">
    <property type="entry name" value="LYSOZYME"/>
    <property type="match status" value="1"/>
</dbReference>
<dbReference type="GO" id="GO:0042742">
    <property type="term" value="P:defense response to bacterium"/>
    <property type="evidence" value="ECO:0007669"/>
    <property type="project" value="UniProtKB-KW"/>
</dbReference>
<protein>
    <recommendedName>
        <fullName evidence="9">Endolysin</fullName>
        <ecNumber evidence="9">3.2.1.17</ecNumber>
    </recommendedName>
    <alternativeName>
        <fullName evidence="9">Lysis protein</fullName>
    </alternativeName>
    <alternativeName>
        <fullName evidence="9">Lysozyme</fullName>
    </alternativeName>
    <alternativeName>
        <fullName evidence="9">Muramidase</fullName>
    </alternativeName>
</protein>
<dbReference type="Proteomes" id="UP000002907">
    <property type="component" value="Segment"/>
</dbReference>
<comment type="subcellular location">
    <subcellularLocation>
        <location evidence="9">Host cytoplasm</location>
    </subcellularLocation>
    <text evidence="9">The endolysin is cytoplasmic, but can reach the periplasmic space with the help of the holins which disrupt the host cell membrane.</text>
</comment>
<sequence>MTVAIRNTVIGCSVAAVLGLVSTLHPNELHTSQAGLELLSGYEDCRLSAYKDSIGVPTIGIGATKSVCMGQVISLEEAAAMFVRDVKEAEQCVITHFNGKAMPQPVFDSTVSLVYNNGCYGTRWNKKANRPTFIARYAVSGDWYNVCYRLGDFINAGGKPSNGLKNRRAKEQTHCLLYRTSTNGL</sequence>
<dbReference type="KEGG" id="vg:54990879"/>
<evidence type="ECO:0000256" key="4">
    <source>
        <dbReference type="ARBA" id="ARBA00022638"/>
    </source>
</evidence>
<accession>A0A1K2IXT0</accession>
<keyword evidence="6 9" id="KW-0204">Cytolysis</keyword>
<organism evidence="11 12">
    <name type="scientific">Yersinia phage phiR8-01</name>
    <dbReference type="NCBI Taxonomy" id="1206556"/>
    <lineage>
        <taxon>Viruses</taxon>
        <taxon>Duplodnaviria</taxon>
        <taxon>Heunggongvirae</taxon>
        <taxon>Uroviricota</taxon>
        <taxon>Caudoviricetes</taxon>
        <taxon>Autographivirales</taxon>
        <taxon>Autonotataviridae</taxon>
        <taxon>Melnykvirinae</taxon>
        <taxon>Pienvirus</taxon>
        <taxon>Pienvirus R801</taxon>
    </lineage>
</organism>
<keyword evidence="2 9" id="KW-0929">Antimicrobial</keyword>
<dbReference type="InterPro" id="IPR023347">
    <property type="entry name" value="Lysozyme_dom_sf"/>
</dbReference>
<keyword evidence="5 9" id="KW-0378">Hydrolase</keyword>
<evidence type="ECO:0000256" key="7">
    <source>
        <dbReference type="ARBA" id="ARBA00023142"/>
    </source>
</evidence>
<comment type="catalytic activity">
    <reaction evidence="1 9 10">
        <text>Hydrolysis of (1-&gt;4)-beta-linkages between N-acetylmuramic acid and N-acetyl-D-glucosamine residues in a peptidoglycan and between N-acetyl-D-glucosamine residues in chitodextrins.</text>
        <dbReference type="EC" id="3.2.1.17"/>
    </reaction>
</comment>
<keyword evidence="4 9" id="KW-0081">Bacteriolytic enzyme</keyword>
<evidence type="ECO:0000256" key="2">
    <source>
        <dbReference type="ARBA" id="ARBA00022529"/>
    </source>
</evidence>
<dbReference type="InterPro" id="IPR023346">
    <property type="entry name" value="Lysozyme-like_dom_sf"/>
</dbReference>
<dbReference type="GO" id="GO:0044659">
    <property type="term" value="P:viral release from host cell by cytolysis"/>
    <property type="evidence" value="ECO:0007669"/>
    <property type="project" value="UniProtKB-UniRule"/>
</dbReference>
<evidence type="ECO:0000256" key="9">
    <source>
        <dbReference type="HAMAP-Rule" id="MF_04110"/>
    </source>
</evidence>
<evidence type="ECO:0000256" key="5">
    <source>
        <dbReference type="ARBA" id="ARBA00022801"/>
    </source>
</evidence>
<dbReference type="RefSeq" id="YP_009800383.1">
    <property type="nucleotide sequence ID" value="NC_047951.1"/>
</dbReference>
<dbReference type="HAMAP" id="MF_04110">
    <property type="entry name" value="ENDOLYSIN_T4"/>
    <property type="match status" value="1"/>
</dbReference>
<evidence type="ECO:0000256" key="10">
    <source>
        <dbReference type="RuleBase" id="RU003788"/>
    </source>
</evidence>
<reference evidence="11" key="1">
    <citation type="submission" date="2012-06" db="EMBL/GenBank/DDBJ databases">
        <title>Genomic characterization of five bacteriophages specific for Yersinia species.</title>
        <authorList>
            <person name="Skurnik M."/>
            <person name="Nawaz A."/>
            <person name="Happonen L."/>
            <person name="Butcher S."/>
            <person name="Mattinen L."/>
        </authorList>
    </citation>
    <scope>NUCLEOTIDE SEQUENCE [LARGE SCALE GENOMIC DNA]</scope>
</reference>
<evidence type="ECO:0000256" key="3">
    <source>
        <dbReference type="ARBA" id="ARBA00022612"/>
    </source>
</evidence>
<dbReference type="GO" id="GO:0030430">
    <property type="term" value="C:host cell cytoplasm"/>
    <property type="evidence" value="ECO:0007669"/>
    <property type="project" value="UniProtKB-SubCell"/>
</dbReference>
<feature type="active site" description="Proton donor/acceptor" evidence="9">
    <location>
        <position position="52"/>
    </location>
</feature>
<dbReference type="Gene3D" id="1.10.530.40">
    <property type="match status" value="1"/>
</dbReference>
<dbReference type="InterPro" id="IPR034690">
    <property type="entry name" value="Endolysin_T4_type"/>
</dbReference>
<evidence type="ECO:0000313" key="11">
    <source>
        <dbReference type="EMBL" id="SGA03419.1"/>
    </source>
</evidence>
<dbReference type="GO" id="GO:0016998">
    <property type="term" value="P:cell wall macromolecule catabolic process"/>
    <property type="evidence" value="ECO:0007669"/>
    <property type="project" value="InterPro"/>
</dbReference>
<keyword evidence="7 9" id="KW-0578">Host cell lysis by virus</keyword>
<proteinExistence type="inferred from homology"/>
<keyword evidence="9" id="KW-1035">Host cytoplasm</keyword>
<dbReference type="SUPFAM" id="SSF53955">
    <property type="entry name" value="Lysozyme-like"/>
    <property type="match status" value="1"/>
</dbReference>
<feature type="active site" description="Proton donor/acceptor" evidence="9">
    <location>
        <position position="43"/>
    </location>
</feature>
<dbReference type="InterPro" id="IPR051018">
    <property type="entry name" value="Bacteriophage_GH24"/>
</dbReference>
<keyword evidence="12" id="KW-1185">Reference proteome</keyword>
<dbReference type="EC" id="3.2.1.17" evidence="9"/>
<dbReference type="InterPro" id="IPR002196">
    <property type="entry name" value="Glyco_hydro_24"/>
</dbReference>
<dbReference type="EMBL" id="HE956707">
    <property type="protein sequence ID" value="SGA03419.1"/>
    <property type="molecule type" value="Genomic_DNA"/>
</dbReference>
<comment type="similarity">
    <text evidence="9 10">Belongs to the glycosyl hydrolase 24 family.</text>
</comment>
<dbReference type="PANTHER" id="PTHR38107">
    <property type="match status" value="1"/>
</dbReference>
<evidence type="ECO:0000256" key="8">
    <source>
        <dbReference type="ARBA" id="ARBA00023295"/>
    </source>
</evidence>
<evidence type="ECO:0000256" key="1">
    <source>
        <dbReference type="ARBA" id="ARBA00000632"/>
    </source>
</evidence>
<dbReference type="Pfam" id="PF00959">
    <property type="entry name" value="Phage_lysozyme"/>
    <property type="match status" value="1"/>
</dbReference>
<gene>
    <name evidence="11" type="primary">g049</name>
    <name evidence="11" type="ORF">BN110_011</name>
</gene>
<comment type="function">
    <text evidence="9">Endolysin with lysozyme activity that degrades host peptidoglycans and participates with the holin and spanin proteins in the sequential events which lead to the programmed host cell lysis releasing the mature viral particles. Once the holin has permeabilized the host cell membrane, the endolysin can reach the periplasm and break down the peptidoglycan layer.</text>
</comment>
<evidence type="ECO:0000313" key="12">
    <source>
        <dbReference type="Proteomes" id="UP000002907"/>
    </source>
</evidence>